<dbReference type="InterPro" id="IPR004714">
    <property type="entry name" value="Cyt_oxidase_maturation_cbb3"/>
</dbReference>
<comment type="caution">
    <text evidence="2">The sequence shown here is derived from an EMBL/GenBank/DDBJ whole genome shotgun (WGS) entry which is preliminary data.</text>
</comment>
<keyword evidence="1" id="KW-1133">Transmembrane helix</keyword>
<evidence type="ECO:0000256" key="1">
    <source>
        <dbReference type="SAM" id="Phobius"/>
    </source>
</evidence>
<protein>
    <submittedName>
        <fullName evidence="2">Cbb3-type cytochrome oxidase assembly protein CcoS</fullName>
    </submittedName>
</protein>
<evidence type="ECO:0000313" key="2">
    <source>
        <dbReference type="EMBL" id="MDQ7247794.1"/>
    </source>
</evidence>
<dbReference type="EMBL" id="JAUYVI010000003">
    <property type="protein sequence ID" value="MDQ7247794.1"/>
    <property type="molecule type" value="Genomic_DNA"/>
</dbReference>
<accession>A0ABU0YJA4</accession>
<keyword evidence="1" id="KW-0472">Membrane</keyword>
<proteinExistence type="predicted"/>
<organism evidence="2 3">
    <name type="scientific">Dongia sedimenti</name>
    <dbReference type="NCBI Taxonomy" id="3064282"/>
    <lineage>
        <taxon>Bacteria</taxon>
        <taxon>Pseudomonadati</taxon>
        <taxon>Pseudomonadota</taxon>
        <taxon>Alphaproteobacteria</taxon>
        <taxon>Rhodospirillales</taxon>
        <taxon>Dongiaceae</taxon>
        <taxon>Dongia</taxon>
    </lineage>
</organism>
<feature type="transmembrane region" description="Helical" evidence="1">
    <location>
        <begin position="6"/>
        <end position="26"/>
    </location>
</feature>
<name>A0ABU0YJA4_9PROT</name>
<dbReference type="NCBIfam" id="TIGR00847">
    <property type="entry name" value="ccoS"/>
    <property type="match status" value="1"/>
</dbReference>
<reference evidence="3" key="1">
    <citation type="submission" date="2023-08" db="EMBL/GenBank/DDBJ databases">
        <title>Rhodospirillaceae gen. nov., a novel taxon isolated from the Yangtze River Yuezi River estuary sludge.</title>
        <authorList>
            <person name="Ruan L."/>
        </authorList>
    </citation>
    <scope>NUCLEOTIDE SEQUENCE [LARGE SCALE GENOMIC DNA]</scope>
    <source>
        <strain evidence="3">R-7</strain>
    </source>
</reference>
<dbReference type="Pfam" id="PF03597">
    <property type="entry name" value="FixS"/>
    <property type="match status" value="1"/>
</dbReference>
<gene>
    <name evidence="2" type="primary">ccoS</name>
    <name evidence="2" type="ORF">Q8A70_08960</name>
</gene>
<dbReference type="PANTHER" id="PTHR41532:SF1">
    <property type="entry name" value="FIXS PROTEIN"/>
    <property type="match status" value="1"/>
</dbReference>
<dbReference type="PANTHER" id="PTHR41532">
    <property type="entry name" value="FIXS PROTEIN"/>
    <property type="match status" value="1"/>
</dbReference>
<dbReference type="RefSeq" id="WP_379955229.1">
    <property type="nucleotide sequence ID" value="NZ_JAUYVI010000003.1"/>
</dbReference>
<keyword evidence="1" id="KW-0812">Transmembrane</keyword>
<sequence>MTVLLILIPIALCMGGLGLAAFLWALKSGQYDDMEGAAQRILFDDPQDRV</sequence>
<dbReference type="Proteomes" id="UP001230156">
    <property type="component" value="Unassembled WGS sequence"/>
</dbReference>
<keyword evidence="3" id="KW-1185">Reference proteome</keyword>
<evidence type="ECO:0000313" key="3">
    <source>
        <dbReference type="Proteomes" id="UP001230156"/>
    </source>
</evidence>